<dbReference type="RefSeq" id="WP_166274586.1">
    <property type="nucleotide sequence ID" value="NZ_JTHE03000044.1"/>
</dbReference>
<keyword evidence="4 5" id="KW-0067">ATP-binding</keyword>
<feature type="compositionally biased region" description="Basic and acidic residues" evidence="6">
    <location>
        <begin position="365"/>
        <end position="374"/>
    </location>
</feature>
<keyword evidence="2 5" id="KW-0547">Nucleotide-binding</keyword>
<dbReference type="Gene3D" id="1.10.510.10">
    <property type="entry name" value="Transferase(Phosphotransferase) domain 1"/>
    <property type="match status" value="1"/>
</dbReference>
<dbReference type="AlphaFoldDB" id="A0ABD4T2E7"/>
<evidence type="ECO:0000256" key="6">
    <source>
        <dbReference type="SAM" id="MobiDB-lite"/>
    </source>
</evidence>
<dbReference type="GO" id="GO:0005524">
    <property type="term" value="F:ATP binding"/>
    <property type="evidence" value="ECO:0007669"/>
    <property type="project" value="UniProtKB-UniRule"/>
</dbReference>
<evidence type="ECO:0000256" key="5">
    <source>
        <dbReference type="PROSITE-ProRule" id="PRU10141"/>
    </source>
</evidence>
<dbReference type="PANTHER" id="PTHR43289:SF34">
    <property type="entry name" value="SERINE_THREONINE-PROTEIN KINASE YBDM-RELATED"/>
    <property type="match status" value="1"/>
</dbReference>
<name>A0ABD4T2E7_9CYAN</name>
<dbReference type="Pfam" id="PF00069">
    <property type="entry name" value="Pkinase"/>
    <property type="match status" value="1"/>
</dbReference>
<dbReference type="Gene3D" id="3.30.200.20">
    <property type="entry name" value="Phosphorylase Kinase, domain 1"/>
    <property type="match status" value="1"/>
</dbReference>
<dbReference type="GO" id="GO:0004674">
    <property type="term" value="F:protein serine/threonine kinase activity"/>
    <property type="evidence" value="ECO:0007669"/>
    <property type="project" value="UniProtKB-KW"/>
</dbReference>
<dbReference type="InterPro" id="IPR008271">
    <property type="entry name" value="Ser/Thr_kinase_AS"/>
</dbReference>
<proteinExistence type="predicted"/>
<dbReference type="InterPro" id="IPR000719">
    <property type="entry name" value="Prot_kinase_dom"/>
</dbReference>
<gene>
    <name evidence="8" type="ORF">QQ91_0007520</name>
</gene>
<keyword evidence="3 8" id="KW-0418">Kinase</keyword>
<evidence type="ECO:0000256" key="1">
    <source>
        <dbReference type="ARBA" id="ARBA00022679"/>
    </source>
</evidence>
<evidence type="ECO:0000256" key="4">
    <source>
        <dbReference type="ARBA" id="ARBA00022840"/>
    </source>
</evidence>
<dbReference type="PROSITE" id="PS50011">
    <property type="entry name" value="PROTEIN_KINASE_DOM"/>
    <property type="match status" value="1"/>
</dbReference>
<dbReference type="PANTHER" id="PTHR43289">
    <property type="entry name" value="MITOGEN-ACTIVATED PROTEIN KINASE KINASE KINASE 20-RELATED"/>
    <property type="match status" value="1"/>
</dbReference>
<evidence type="ECO:0000313" key="9">
    <source>
        <dbReference type="Proteomes" id="UP000031561"/>
    </source>
</evidence>
<feature type="compositionally biased region" description="Low complexity" evidence="6">
    <location>
        <begin position="306"/>
        <end position="321"/>
    </location>
</feature>
<keyword evidence="9" id="KW-1185">Reference proteome</keyword>
<sequence>MASEKTDPYIGQTLVNRYRLTQLIGQGAMGRVYSAEDQLLGGVIVAVKFLAQTLLNAKMKERFASEAQTGAQLGQRSIHIVRVLDYGVHSNSVPFYVMEYMEGQNLSDIIQPVPLTIDRFLVLMRHICEGLKCAHAGIVRNGQRASIVHRDIKPSNVFVIQDPSLGELGKVLDFGIAKFLTDQVESSQSRSFMGTLAYCSPEQIEGKDLDGRSDIYSLGVTMFEVLTNQMPIEPETHSIGSWYQAHRRLPPKRLAAANPHVEIPRALEDLVMSCLEKSRDNRPQSMQVIIDRLEEIRQAERPSPLPSADPASAAPKAPPSSEADEVAQASHETLQESEESLSPIREDSKASTPPDQFKLNLSTSGDKKNTRPRLPDVQRRFLAIEDAGWTVSWPADKPQAQIVFPGVITTEHQQAAALWVMLESEEIERRLLSARYNHFLFMPEPHPMVLWITTIYDSTLGARWLPCYLNLKTTQGQRTAMLLAKTGYYPLIYFALEHPEEPANVRTNAISPEQCQNFPRWVRHAQQIPDRGAAQLSKDYLKRAYEQEKPKILMKLNAATPLKFFD</sequence>
<keyword evidence="1" id="KW-0808">Transferase</keyword>
<dbReference type="SMART" id="SM00220">
    <property type="entry name" value="S_TKc"/>
    <property type="match status" value="1"/>
</dbReference>
<feature type="binding site" evidence="5">
    <location>
        <position position="48"/>
    </location>
    <ligand>
        <name>ATP</name>
        <dbReference type="ChEBI" id="CHEBI:30616"/>
    </ligand>
</feature>
<feature type="compositionally biased region" description="Polar residues" evidence="6">
    <location>
        <begin position="350"/>
        <end position="364"/>
    </location>
</feature>
<keyword evidence="8" id="KW-0723">Serine/threonine-protein kinase</keyword>
<comment type="caution">
    <text evidence="8">The sequence shown here is derived from an EMBL/GenBank/DDBJ whole genome shotgun (WGS) entry which is preliminary data.</text>
</comment>
<dbReference type="PROSITE" id="PS00108">
    <property type="entry name" value="PROTEIN_KINASE_ST"/>
    <property type="match status" value="1"/>
</dbReference>
<dbReference type="EMBL" id="JTHE03000044">
    <property type="protein sequence ID" value="MCM1982673.1"/>
    <property type="molecule type" value="Genomic_DNA"/>
</dbReference>
<evidence type="ECO:0000313" key="8">
    <source>
        <dbReference type="EMBL" id="MCM1982673.1"/>
    </source>
</evidence>
<accession>A0ABD4T2E7</accession>
<feature type="region of interest" description="Disordered" evidence="6">
    <location>
        <begin position="300"/>
        <end position="374"/>
    </location>
</feature>
<reference evidence="8 9" key="1">
    <citation type="journal article" date="2015" name="Genome Announc.">
        <title>Draft Genome Sequence of Filamentous Marine Cyanobacterium Lyngbya confervoides Strain BDU141951.</title>
        <authorList>
            <person name="Chandrababunaidu M.M."/>
            <person name="Sen D."/>
            <person name="Tripathy S."/>
        </authorList>
    </citation>
    <scope>NUCLEOTIDE SEQUENCE [LARGE SCALE GENOMIC DNA]</scope>
    <source>
        <strain evidence="8 9">BDU141951</strain>
    </source>
</reference>
<dbReference type="SUPFAM" id="SSF56112">
    <property type="entry name" value="Protein kinase-like (PK-like)"/>
    <property type="match status" value="1"/>
</dbReference>
<evidence type="ECO:0000256" key="3">
    <source>
        <dbReference type="ARBA" id="ARBA00022777"/>
    </source>
</evidence>
<evidence type="ECO:0000256" key="2">
    <source>
        <dbReference type="ARBA" id="ARBA00022741"/>
    </source>
</evidence>
<dbReference type="CDD" id="cd14014">
    <property type="entry name" value="STKc_PknB_like"/>
    <property type="match status" value="1"/>
</dbReference>
<feature type="domain" description="Protein kinase" evidence="7">
    <location>
        <begin position="18"/>
        <end position="296"/>
    </location>
</feature>
<protein>
    <submittedName>
        <fullName evidence="8">Serine/threonine protein kinase</fullName>
    </submittedName>
</protein>
<dbReference type="Proteomes" id="UP000031561">
    <property type="component" value="Unassembled WGS sequence"/>
</dbReference>
<evidence type="ECO:0000259" key="7">
    <source>
        <dbReference type="PROSITE" id="PS50011"/>
    </source>
</evidence>
<dbReference type="InterPro" id="IPR011009">
    <property type="entry name" value="Kinase-like_dom_sf"/>
</dbReference>
<dbReference type="InterPro" id="IPR017441">
    <property type="entry name" value="Protein_kinase_ATP_BS"/>
</dbReference>
<dbReference type="PROSITE" id="PS00107">
    <property type="entry name" value="PROTEIN_KINASE_ATP"/>
    <property type="match status" value="1"/>
</dbReference>
<organism evidence="8 9">
    <name type="scientific">Lyngbya confervoides BDU141951</name>
    <dbReference type="NCBI Taxonomy" id="1574623"/>
    <lineage>
        <taxon>Bacteria</taxon>
        <taxon>Bacillati</taxon>
        <taxon>Cyanobacteriota</taxon>
        <taxon>Cyanophyceae</taxon>
        <taxon>Oscillatoriophycideae</taxon>
        <taxon>Oscillatoriales</taxon>
        <taxon>Microcoleaceae</taxon>
        <taxon>Lyngbya</taxon>
    </lineage>
</organism>